<feature type="transmembrane region" description="Helical" evidence="6">
    <location>
        <begin position="160"/>
        <end position="178"/>
    </location>
</feature>
<dbReference type="Pfam" id="PF02588">
    <property type="entry name" value="YitT_membrane"/>
    <property type="match status" value="1"/>
</dbReference>
<sequence length="301" mass="33817">MKVIKPKFPITPSFIIELIMIALGSAIYGLSINMISIPNQLTDGGLSGISLLLFHWWKVNLGFSTIILNIPLILIGFRFLGKKLMIETLWGTICLAFFLNFWRLIPIINQLNLEHDLLLAAISAGLLSGLGLGIVFRYNGTTGGSDIIARILQQEKDIKSGKTFFIIDVIVLVLSLSYIDIRHIMYTLIASYIATTLIDIVQQGGNKAKAVFIISDKYEEIAKMIDLELDRGFSFLNGEGGFDRSQKHIIYCIVANYEIQAVKAIVLREDPKAFMTIFDANEALGEGMSYNRKKRNFFIRR</sequence>
<dbReference type="PANTHER" id="PTHR33545:SF10">
    <property type="entry name" value="UPF0750 MEMBRANE PROTEIN YPJC"/>
    <property type="match status" value="1"/>
</dbReference>
<dbReference type="GO" id="GO:0005886">
    <property type="term" value="C:plasma membrane"/>
    <property type="evidence" value="ECO:0007669"/>
    <property type="project" value="UniProtKB-SubCell"/>
</dbReference>
<dbReference type="CDD" id="cd16380">
    <property type="entry name" value="YitT_C"/>
    <property type="match status" value="1"/>
</dbReference>
<feature type="transmembrane region" description="Helical" evidence="6">
    <location>
        <begin position="55"/>
        <end position="77"/>
    </location>
</feature>
<comment type="caution">
    <text evidence="8">The sequence shown here is derived from an EMBL/GenBank/DDBJ whole genome shotgun (WGS) entry which is preliminary data.</text>
</comment>
<keyword evidence="4 6" id="KW-1133">Transmembrane helix</keyword>
<keyword evidence="2" id="KW-1003">Cell membrane</keyword>
<evidence type="ECO:0000313" key="10">
    <source>
        <dbReference type="Proteomes" id="UP000327236"/>
    </source>
</evidence>
<organism evidence="8 10">
    <name type="scientific">Lactobacillus jensenii</name>
    <dbReference type="NCBI Taxonomy" id="109790"/>
    <lineage>
        <taxon>Bacteria</taxon>
        <taxon>Bacillati</taxon>
        <taxon>Bacillota</taxon>
        <taxon>Bacilli</taxon>
        <taxon>Lactobacillales</taxon>
        <taxon>Lactobacillaceae</taxon>
        <taxon>Lactobacillus</taxon>
    </lineage>
</organism>
<dbReference type="GeneID" id="31742979"/>
<dbReference type="Proteomes" id="UP000327236">
    <property type="component" value="Unassembled WGS sequence"/>
</dbReference>
<dbReference type="KEGG" id="lje:BUE77_04550"/>
<dbReference type="InterPro" id="IPR051461">
    <property type="entry name" value="UPF0750_membrane"/>
</dbReference>
<dbReference type="InterPro" id="IPR019264">
    <property type="entry name" value="DUF2179"/>
</dbReference>
<evidence type="ECO:0000256" key="6">
    <source>
        <dbReference type="SAM" id="Phobius"/>
    </source>
</evidence>
<keyword evidence="5 6" id="KW-0472">Membrane</keyword>
<gene>
    <name evidence="9" type="ORF">AAC431_04925</name>
    <name evidence="8" type="ORF">F6H94_05540</name>
</gene>
<keyword evidence="3 6" id="KW-0812">Transmembrane</keyword>
<feature type="transmembrane region" description="Helical" evidence="6">
    <location>
        <begin position="84"/>
        <end position="105"/>
    </location>
</feature>
<protein>
    <submittedName>
        <fullName evidence="8">YitT family protein</fullName>
    </submittedName>
</protein>
<reference evidence="9 11" key="2">
    <citation type="submission" date="2024-04" db="EMBL/GenBank/DDBJ databases">
        <title>Three lactobacilli isolated from voided urine samples from females with type 2 diabetes.</title>
        <authorList>
            <person name="Kula A."/>
            <person name="Stegman N."/>
            <person name="Putonti C."/>
        </authorList>
    </citation>
    <scope>NUCLEOTIDE SEQUENCE [LARGE SCALE GENOMIC DNA]</scope>
    <source>
        <strain evidence="9 11">1855</strain>
    </source>
</reference>
<dbReference type="EMBL" id="VYWW01000021">
    <property type="protein sequence ID" value="KAA9322209.1"/>
    <property type="molecule type" value="Genomic_DNA"/>
</dbReference>
<accession>A0A5N1IAE6</accession>
<dbReference type="AlphaFoldDB" id="A0A5N1IAE6"/>
<keyword evidence="11" id="KW-1185">Reference proteome</keyword>
<dbReference type="Proteomes" id="UP001385848">
    <property type="component" value="Unassembled WGS sequence"/>
</dbReference>
<evidence type="ECO:0000256" key="5">
    <source>
        <dbReference type="ARBA" id="ARBA00023136"/>
    </source>
</evidence>
<dbReference type="PIRSF" id="PIRSF006483">
    <property type="entry name" value="Membrane_protein_YitT"/>
    <property type="match status" value="1"/>
</dbReference>
<feature type="transmembrane region" description="Helical" evidence="6">
    <location>
        <begin position="184"/>
        <end position="201"/>
    </location>
</feature>
<evidence type="ECO:0000256" key="4">
    <source>
        <dbReference type="ARBA" id="ARBA00022989"/>
    </source>
</evidence>
<evidence type="ECO:0000313" key="8">
    <source>
        <dbReference type="EMBL" id="KAA9322209.1"/>
    </source>
</evidence>
<proteinExistence type="predicted"/>
<evidence type="ECO:0000259" key="7">
    <source>
        <dbReference type="Pfam" id="PF10035"/>
    </source>
</evidence>
<dbReference type="EMBL" id="JBBVUL010000008">
    <property type="protein sequence ID" value="MEL0565265.1"/>
    <property type="molecule type" value="Genomic_DNA"/>
</dbReference>
<evidence type="ECO:0000256" key="2">
    <source>
        <dbReference type="ARBA" id="ARBA00022475"/>
    </source>
</evidence>
<feature type="domain" description="DUF2179" evidence="7">
    <location>
        <begin position="231"/>
        <end position="285"/>
    </location>
</feature>
<dbReference type="Gene3D" id="3.30.70.120">
    <property type="match status" value="1"/>
</dbReference>
<dbReference type="RefSeq" id="WP_006584770.1">
    <property type="nucleotide sequence ID" value="NZ_CATOUV010000001.1"/>
</dbReference>
<evidence type="ECO:0000313" key="9">
    <source>
        <dbReference type="EMBL" id="MEL0565265.1"/>
    </source>
</evidence>
<evidence type="ECO:0000256" key="1">
    <source>
        <dbReference type="ARBA" id="ARBA00004651"/>
    </source>
</evidence>
<dbReference type="InterPro" id="IPR015867">
    <property type="entry name" value="N-reg_PII/ATP_PRibTrfase_C"/>
</dbReference>
<dbReference type="OrthoDB" id="1758221at2"/>
<dbReference type="PANTHER" id="PTHR33545">
    <property type="entry name" value="UPF0750 MEMBRANE PROTEIN YITT-RELATED"/>
    <property type="match status" value="1"/>
</dbReference>
<name>A0A5N1IAE6_LACJE</name>
<dbReference type="InterPro" id="IPR003740">
    <property type="entry name" value="YitT"/>
</dbReference>
<evidence type="ECO:0000256" key="3">
    <source>
        <dbReference type="ARBA" id="ARBA00022692"/>
    </source>
</evidence>
<comment type="subcellular location">
    <subcellularLocation>
        <location evidence="1">Cell membrane</location>
        <topology evidence="1">Multi-pass membrane protein</topology>
    </subcellularLocation>
</comment>
<feature type="transmembrane region" description="Helical" evidence="6">
    <location>
        <begin position="12"/>
        <end position="35"/>
    </location>
</feature>
<dbReference type="Pfam" id="PF10035">
    <property type="entry name" value="DUF2179"/>
    <property type="match status" value="1"/>
</dbReference>
<reference evidence="8 10" key="1">
    <citation type="submission" date="2019-09" db="EMBL/GenBank/DDBJ databases">
        <title>Draft genome sequence assemblies of isolates from the urinary tract.</title>
        <authorList>
            <person name="Mores C.R."/>
            <person name="Putonti C."/>
            <person name="Wolfe A.J."/>
        </authorList>
    </citation>
    <scope>NUCLEOTIDE SEQUENCE [LARGE SCALE GENOMIC DNA]</scope>
    <source>
        <strain evidence="8 10">UMB246</strain>
    </source>
</reference>
<evidence type="ECO:0000313" key="11">
    <source>
        <dbReference type="Proteomes" id="UP001385848"/>
    </source>
</evidence>
<feature type="transmembrane region" description="Helical" evidence="6">
    <location>
        <begin position="117"/>
        <end position="139"/>
    </location>
</feature>